<dbReference type="GO" id="GO:0098797">
    <property type="term" value="C:plasma membrane protein complex"/>
    <property type="evidence" value="ECO:0007669"/>
    <property type="project" value="TreeGrafter"/>
</dbReference>
<name>A0A3G9GBV4_9CAUL</name>
<dbReference type="Pfam" id="PF12704">
    <property type="entry name" value="MacB_PCD"/>
    <property type="match status" value="1"/>
</dbReference>
<evidence type="ECO:0000256" key="3">
    <source>
        <dbReference type="ARBA" id="ARBA00022448"/>
    </source>
</evidence>
<keyword evidence="3" id="KW-0813">Transport</keyword>
<evidence type="ECO:0000259" key="10">
    <source>
        <dbReference type="Pfam" id="PF12704"/>
    </source>
</evidence>
<sequence>MKGLLSLFSFSAWETDLALRYLRTKRKDGGIALIAIISFIGITLAVGVLITVMSVMNGFRDELMSRVLAFNGHQFVAGEPLTDWNGRDAMLKRLRAIPGVIEASPYVESPGLAQGPFSQAGLAYMRGVDVAALKNTPIIRDNIKSGSLDGFGVGEYGGDVILIGEGLASQMNVRVGDELTLLSPSGSTAFGAMPRRKPYVVGGIFKSGVSELDAAFVFMPLPQAQLFFDREDEWDAVEIKVKDPYNIKDYYPAFRKAAGDKAVLLDWTQRNAPLWNALQVERNVMRLILMLIVLIAAMNIISGIVMLVKNKTRDIAIMRTLGADRTSITKIFFLSGAIIGATGTVLGVAIGTLFCIFIRPIQQIVEALFNVKVFNEQVYYLAYIPAKVEPTEVLIIVGFSMIATCVATLFPALWASKLEPVEALRYE</sequence>
<evidence type="ECO:0000256" key="4">
    <source>
        <dbReference type="ARBA" id="ARBA00022475"/>
    </source>
</evidence>
<dbReference type="InterPro" id="IPR051447">
    <property type="entry name" value="Lipoprotein-release_system"/>
</dbReference>
<comment type="subcellular location">
    <subcellularLocation>
        <location evidence="1">Cell membrane</location>
        <topology evidence="1">Multi-pass membrane protein</topology>
    </subcellularLocation>
</comment>
<evidence type="ECO:0000313" key="12">
    <source>
        <dbReference type="Proteomes" id="UP000278756"/>
    </source>
</evidence>
<proteinExistence type="inferred from homology"/>
<dbReference type="GO" id="GO:0042953">
    <property type="term" value="P:lipoprotein transport"/>
    <property type="evidence" value="ECO:0007669"/>
    <property type="project" value="InterPro"/>
</dbReference>
<feature type="transmembrane region" description="Helical" evidence="8">
    <location>
        <begin position="287"/>
        <end position="308"/>
    </location>
</feature>
<organism evidence="11 12">
    <name type="scientific">Asticcacaulis excentricus</name>
    <dbReference type="NCBI Taxonomy" id="78587"/>
    <lineage>
        <taxon>Bacteria</taxon>
        <taxon>Pseudomonadati</taxon>
        <taxon>Pseudomonadota</taxon>
        <taxon>Alphaproteobacteria</taxon>
        <taxon>Caulobacterales</taxon>
        <taxon>Caulobacteraceae</taxon>
        <taxon>Asticcacaulis</taxon>
    </lineage>
</organism>
<keyword evidence="11" id="KW-0449">Lipoprotein</keyword>
<accession>A0A3G9GBV4</accession>
<keyword evidence="7 8" id="KW-0472">Membrane</keyword>
<reference evidence="12" key="1">
    <citation type="journal article" date="2017" name="Biotechnol. Biofuels">
        <title>Evaluation of environmental bacterial communities as a factor affecting the growth of duckweed Lemna minor.</title>
        <authorList>
            <person name="Ishizawa H."/>
            <person name="Kuroda M."/>
            <person name="Morikawa M."/>
            <person name="Ike M."/>
        </authorList>
    </citation>
    <scope>NUCLEOTIDE SEQUENCE [LARGE SCALE GENOMIC DNA]</scope>
    <source>
        <strain evidence="12">M6</strain>
    </source>
</reference>
<evidence type="ECO:0000313" key="11">
    <source>
        <dbReference type="EMBL" id="BBF82119.1"/>
    </source>
</evidence>
<protein>
    <submittedName>
        <fullName evidence="11">Lipoprotein releasing system transmembrane protein LolC</fullName>
    </submittedName>
</protein>
<evidence type="ECO:0000256" key="8">
    <source>
        <dbReference type="SAM" id="Phobius"/>
    </source>
</evidence>
<dbReference type="NCBIfam" id="TIGR02212">
    <property type="entry name" value="lolCE"/>
    <property type="match status" value="1"/>
</dbReference>
<dbReference type="GO" id="GO:0044874">
    <property type="term" value="P:lipoprotein localization to outer membrane"/>
    <property type="evidence" value="ECO:0007669"/>
    <property type="project" value="TreeGrafter"/>
</dbReference>
<evidence type="ECO:0000256" key="7">
    <source>
        <dbReference type="ARBA" id="ARBA00023136"/>
    </source>
</evidence>
<dbReference type="EMBL" id="AP018828">
    <property type="protein sequence ID" value="BBF82119.1"/>
    <property type="molecule type" value="Genomic_DNA"/>
</dbReference>
<feature type="domain" description="ABC3 transporter permease C-terminal" evidence="9">
    <location>
        <begin position="287"/>
        <end position="420"/>
    </location>
</feature>
<dbReference type="AlphaFoldDB" id="A0A3G9GBV4"/>
<dbReference type="OrthoDB" id="9808461at2"/>
<dbReference type="RefSeq" id="WP_126424155.1">
    <property type="nucleotide sequence ID" value="NZ_AP018828.1"/>
</dbReference>
<evidence type="ECO:0000256" key="5">
    <source>
        <dbReference type="ARBA" id="ARBA00022692"/>
    </source>
</evidence>
<dbReference type="Proteomes" id="UP000278756">
    <property type="component" value="Chromosome 2"/>
</dbReference>
<keyword evidence="6 8" id="KW-1133">Transmembrane helix</keyword>
<feature type="domain" description="MacB-like periplasmic core" evidence="10">
    <location>
        <begin position="36"/>
        <end position="248"/>
    </location>
</feature>
<evidence type="ECO:0000256" key="1">
    <source>
        <dbReference type="ARBA" id="ARBA00004651"/>
    </source>
</evidence>
<keyword evidence="4" id="KW-1003">Cell membrane</keyword>
<dbReference type="PANTHER" id="PTHR30489:SF0">
    <property type="entry name" value="LIPOPROTEIN-RELEASING SYSTEM TRANSMEMBRANE PROTEIN LOLE"/>
    <property type="match status" value="1"/>
</dbReference>
<gene>
    <name evidence="11" type="ORF">EM6_2746</name>
</gene>
<feature type="transmembrane region" description="Helical" evidence="8">
    <location>
        <begin position="393"/>
        <end position="414"/>
    </location>
</feature>
<dbReference type="PANTHER" id="PTHR30489">
    <property type="entry name" value="LIPOPROTEIN-RELEASING SYSTEM TRANSMEMBRANE PROTEIN LOLE"/>
    <property type="match status" value="1"/>
</dbReference>
<feature type="transmembrane region" description="Helical" evidence="8">
    <location>
        <begin position="30"/>
        <end position="56"/>
    </location>
</feature>
<dbReference type="InterPro" id="IPR011925">
    <property type="entry name" value="LolCE_TM"/>
</dbReference>
<evidence type="ECO:0000259" key="9">
    <source>
        <dbReference type="Pfam" id="PF02687"/>
    </source>
</evidence>
<dbReference type="InterPro" id="IPR025857">
    <property type="entry name" value="MacB_PCD"/>
</dbReference>
<feature type="transmembrane region" description="Helical" evidence="8">
    <location>
        <begin position="328"/>
        <end position="358"/>
    </location>
</feature>
<dbReference type="Pfam" id="PF02687">
    <property type="entry name" value="FtsX"/>
    <property type="match status" value="1"/>
</dbReference>
<evidence type="ECO:0000256" key="2">
    <source>
        <dbReference type="ARBA" id="ARBA00005236"/>
    </source>
</evidence>
<dbReference type="InterPro" id="IPR003838">
    <property type="entry name" value="ABC3_permease_C"/>
</dbReference>
<reference evidence="12" key="2">
    <citation type="journal article" date="2017" name="Plant Physiol. Biochem.">
        <title>Differential oxidative and antioxidative response of duckweed Lemna minor toward plant growth promoting/inhibiting bacteria.</title>
        <authorList>
            <person name="Ishizawa H."/>
            <person name="Kuroda M."/>
            <person name="Morikawa M."/>
            <person name="Ike M."/>
        </authorList>
    </citation>
    <scope>NUCLEOTIDE SEQUENCE [LARGE SCALE GENOMIC DNA]</scope>
    <source>
        <strain evidence="12">M6</strain>
    </source>
</reference>
<comment type="similarity">
    <text evidence="2">Belongs to the ABC-4 integral membrane protein family. LolC/E subfamily.</text>
</comment>
<evidence type="ECO:0000256" key="6">
    <source>
        <dbReference type="ARBA" id="ARBA00022989"/>
    </source>
</evidence>
<keyword evidence="5 8" id="KW-0812">Transmembrane</keyword>